<dbReference type="Pfam" id="PF14006">
    <property type="entry name" value="YqzL"/>
    <property type="match status" value="1"/>
</dbReference>
<dbReference type="InterPro" id="IPR025617">
    <property type="entry name" value="YqzL"/>
</dbReference>
<evidence type="ECO:0000313" key="2">
    <source>
        <dbReference type="Proteomes" id="UP001649381"/>
    </source>
</evidence>
<accession>A0ABS9H2A2</accession>
<dbReference type="EMBL" id="JAKIJS010000001">
    <property type="protein sequence ID" value="MCF6137960.1"/>
    <property type="molecule type" value="Genomic_DNA"/>
</dbReference>
<organism evidence="1 2">
    <name type="scientific">Pseudalkalibacillus berkeleyi</name>
    <dbReference type="NCBI Taxonomy" id="1069813"/>
    <lineage>
        <taxon>Bacteria</taxon>
        <taxon>Bacillati</taxon>
        <taxon>Bacillota</taxon>
        <taxon>Bacilli</taxon>
        <taxon>Bacillales</taxon>
        <taxon>Fictibacillaceae</taxon>
        <taxon>Pseudalkalibacillus</taxon>
    </lineage>
</organism>
<gene>
    <name evidence="1" type="ORF">L2716_09520</name>
</gene>
<proteinExistence type="predicted"/>
<reference evidence="1 2" key="1">
    <citation type="submission" date="2022-01" db="EMBL/GenBank/DDBJ databases">
        <title>Alkalihalobacillus sp. EGI L200015, a novel bacterium isolated from a salt lake sediment.</title>
        <authorList>
            <person name="Gao L."/>
            <person name="Fang B.-Z."/>
            <person name="Li W.-J."/>
        </authorList>
    </citation>
    <scope>NUCLEOTIDE SEQUENCE [LARGE SCALE GENOMIC DNA]</scope>
    <source>
        <strain evidence="1 2">KCTC 12718</strain>
    </source>
</reference>
<comment type="caution">
    <text evidence="1">The sequence shown here is derived from an EMBL/GenBank/DDBJ whole genome shotgun (WGS) entry which is preliminary data.</text>
</comment>
<dbReference type="Proteomes" id="UP001649381">
    <property type="component" value="Unassembled WGS sequence"/>
</dbReference>
<keyword evidence="2" id="KW-1185">Reference proteome</keyword>
<sequence length="49" mass="5953">MRDFTWKLFCETGDIDTYLLWKELEADHELSDNLLNVEERKSDFIETEL</sequence>
<name>A0ABS9H2A2_9BACL</name>
<dbReference type="RefSeq" id="WP_236334004.1">
    <property type="nucleotide sequence ID" value="NZ_JAKIJS010000001.1"/>
</dbReference>
<evidence type="ECO:0000313" key="1">
    <source>
        <dbReference type="EMBL" id="MCF6137960.1"/>
    </source>
</evidence>
<protein>
    <submittedName>
        <fullName evidence="1">YqzL family protein</fullName>
    </submittedName>
</protein>